<dbReference type="EMBL" id="JAAGWZ010000001">
    <property type="protein sequence ID" value="NEM89908.1"/>
    <property type="molecule type" value="Genomic_DNA"/>
</dbReference>
<comment type="caution">
    <text evidence="2">The sequence shown here is derived from an EMBL/GenBank/DDBJ whole genome shotgun (WGS) entry which is preliminary data.</text>
</comment>
<evidence type="ECO:0000313" key="2">
    <source>
        <dbReference type="EMBL" id="NEM89908.1"/>
    </source>
</evidence>
<keyword evidence="3" id="KW-1185">Reference proteome</keyword>
<dbReference type="Proteomes" id="UP000479756">
    <property type="component" value="Unassembled WGS sequence"/>
</dbReference>
<keyword evidence="1" id="KW-0812">Transmembrane</keyword>
<organism evidence="2 3">
    <name type="scientific">Galbitalea soli</name>
    <dbReference type="NCBI Taxonomy" id="1268042"/>
    <lineage>
        <taxon>Bacteria</taxon>
        <taxon>Bacillati</taxon>
        <taxon>Actinomycetota</taxon>
        <taxon>Actinomycetes</taxon>
        <taxon>Micrococcales</taxon>
        <taxon>Microbacteriaceae</taxon>
        <taxon>Galbitalea</taxon>
    </lineage>
</organism>
<reference evidence="2 3" key="1">
    <citation type="journal article" date="2014" name="Int. J. Syst. Evol. Microbiol.">
        <title>Description of Galbitalea soli gen. nov., sp. nov., and Frondihabitans sucicola sp. nov.</title>
        <authorList>
            <person name="Kim S.J."/>
            <person name="Lim J.M."/>
            <person name="Ahn J.H."/>
            <person name="Weon H.Y."/>
            <person name="Hamada M."/>
            <person name="Suzuki K."/>
            <person name="Ahn T.Y."/>
            <person name="Kwon S.W."/>
        </authorList>
    </citation>
    <scope>NUCLEOTIDE SEQUENCE [LARGE SCALE GENOMIC DNA]</scope>
    <source>
        <strain evidence="2 3">NBRC 108727</strain>
    </source>
</reference>
<keyword evidence="1" id="KW-0472">Membrane</keyword>
<name>A0A7C9PLA3_9MICO</name>
<accession>A0A7C9PLA3</accession>
<keyword evidence="1" id="KW-1133">Transmembrane helix</keyword>
<sequence>MTLQGKNRPERPPQTRTQKIVQWSIYGVAAVLLVIAIVVFISSGTHLF</sequence>
<dbReference type="RefSeq" id="WP_163471596.1">
    <property type="nucleotide sequence ID" value="NZ_JAAGWZ010000001.1"/>
</dbReference>
<proteinExistence type="predicted"/>
<gene>
    <name evidence="2" type="ORF">G3T37_00875</name>
</gene>
<evidence type="ECO:0000313" key="3">
    <source>
        <dbReference type="Proteomes" id="UP000479756"/>
    </source>
</evidence>
<protein>
    <submittedName>
        <fullName evidence="2">Uncharacterized protein</fullName>
    </submittedName>
</protein>
<feature type="transmembrane region" description="Helical" evidence="1">
    <location>
        <begin position="20"/>
        <end position="41"/>
    </location>
</feature>
<evidence type="ECO:0000256" key="1">
    <source>
        <dbReference type="SAM" id="Phobius"/>
    </source>
</evidence>
<dbReference type="AlphaFoldDB" id="A0A7C9PLA3"/>